<dbReference type="Pfam" id="PF05163">
    <property type="entry name" value="DinB"/>
    <property type="match status" value="1"/>
</dbReference>
<gene>
    <name evidence="3" type="ORF">OIH86_00870</name>
</gene>
<keyword evidence="4" id="KW-1185">Reference proteome</keyword>
<evidence type="ECO:0000256" key="2">
    <source>
        <dbReference type="ARBA" id="ARBA00022723"/>
    </source>
</evidence>
<evidence type="ECO:0000313" key="4">
    <source>
        <dbReference type="Proteomes" id="UP001526147"/>
    </source>
</evidence>
<dbReference type="Proteomes" id="UP001526147">
    <property type="component" value="Unassembled WGS sequence"/>
</dbReference>
<dbReference type="InterPro" id="IPR007837">
    <property type="entry name" value="DinB"/>
</dbReference>
<comment type="similarity">
    <text evidence="1">Belongs to the DinB family.</text>
</comment>
<organism evidence="3 4">
    <name type="scientific">Metabacillus halosaccharovorans</name>
    <dbReference type="NCBI Taxonomy" id="930124"/>
    <lineage>
        <taxon>Bacteria</taxon>
        <taxon>Bacillati</taxon>
        <taxon>Bacillota</taxon>
        <taxon>Bacilli</taxon>
        <taxon>Bacillales</taxon>
        <taxon>Bacillaceae</taxon>
        <taxon>Metabacillus</taxon>
    </lineage>
</organism>
<dbReference type="PANTHER" id="PTHR37302">
    <property type="entry name" value="SLR1116 PROTEIN"/>
    <property type="match status" value="1"/>
</dbReference>
<evidence type="ECO:0000256" key="1">
    <source>
        <dbReference type="ARBA" id="ARBA00008635"/>
    </source>
</evidence>
<dbReference type="PANTHER" id="PTHR37302:SF3">
    <property type="entry name" value="DAMAGE-INDUCIBLE PROTEIN DINB"/>
    <property type="match status" value="1"/>
</dbReference>
<sequence>MKTIKSMFDHLHWANQQILKTLKANEPRGSHKARQFFAHILCAEQVWLTRIQGKDSTKLPIWADVGLEDCEELLKLNEKGFSGILTNLSEENHIDLVQYRNSKGEVFQTTLIDILTHVALHGHYHRGQVNLQLRAEGMEPVGIDFITFVRGI</sequence>
<reference evidence="3 4" key="1">
    <citation type="submission" date="2022-10" db="EMBL/GenBank/DDBJ databases">
        <title>Draft genome assembly of moderately radiation resistant bacterium Metabacillus halosaccharovorans.</title>
        <authorList>
            <person name="Pal S."/>
            <person name="Gopinathan A."/>
        </authorList>
    </citation>
    <scope>NUCLEOTIDE SEQUENCE [LARGE SCALE GENOMIC DNA]</scope>
    <source>
        <strain evidence="3 4">VITHBRA001</strain>
    </source>
</reference>
<keyword evidence="2" id="KW-0479">Metal-binding</keyword>
<dbReference type="EMBL" id="JAOYEY010000014">
    <property type="protein sequence ID" value="MCV9884224.1"/>
    <property type="molecule type" value="Genomic_DNA"/>
</dbReference>
<dbReference type="RefSeq" id="WP_264141219.1">
    <property type="nucleotide sequence ID" value="NZ_JAOYEY010000014.1"/>
</dbReference>
<accession>A0ABT3DAZ3</accession>
<evidence type="ECO:0000313" key="3">
    <source>
        <dbReference type="EMBL" id="MCV9884224.1"/>
    </source>
</evidence>
<proteinExistence type="inferred from homology"/>
<name>A0ABT3DAZ3_9BACI</name>
<comment type="caution">
    <text evidence="3">The sequence shown here is derived from an EMBL/GenBank/DDBJ whole genome shotgun (WGS) entry which is preliminary data.</text>
</comment>
<dbReference type="InterPro" id="IPR034660">
    <property type="entry name" value="DinB/YfiT-like"/>
</dbReference>
<protein>
    <submittedName>
        <fullName evidence="3">Damage-inducible protein DinB</fullName>
    </submittedName>
</protein>
<dbReference type="SUPFAM" id="SSF109854">
    <property type="entry name" value="DinB/YfiT-like putative metalloenzymes"/>
    <property type="match status" value="1"/>
</dbReference>
<dbReference type="Gene3D" id="1.20.120.450">
    <property type="entry name" value="dinb family like domain"/>
    <property type="match status" value="1"/>
</dbReference>